<dbReference type="EMBL" id="CAJHNH020008511">
    <property type="protein sequence ID" value="CAG5136266.1"/>
    <property type="molecule type" value="Genomic_DNA"/>
</dbReference>
<proteinExistence type="predicted"/>
<reference evidence="1" key="1">
    <citation type="submission" date="2021-04" db="EMBL/GenBank/DDBJ databases">
        <authorList>
            <consortium name="Molecular Ecology Group"/>
        </authorList>
    </citation>
    <scope>NUCLEOTIDE SEQUENCE</scope>
</reference>
<feature type="non-terminal residue" evidence="1">
    <location>
        <position position="80"/>
    </location>
</feature>
<sequence>PPTSRLAGGIPSTFKDLVERKAEQEDLLYIPLPGKTREGKQVYRFGKASIYYDHNVVFMQDPNSGQWLPTSLNQLTEAAK</sequence>
<dbReference type="PANTHER" id="PTHR23329">
    <property type="entry name" value="TUFTELIN-INTERACTING PROTEIN 11-RELATED"/>
    <property type="match status" value="1"/>
</dbReference>
<name>A0A8S4ABA8_9EUPU</name>
<dbReference type="AlphaFoldDB" id="A0A8S4ABA8"/>
<dbReference type="Proteomes" id="UP000678393">
    <property type="component" value="Unassembled WGS sequence"/>
</dbReference>
<keyword evidence="2" id="KW-1185">Reference proteome</keyword>
<evidence type="ECO:0000313" key="1">
    <source>
        <dbReference type="EMBL" id="CAG5136266.1"/>
    </source>
</evidence>
<comment type="caution">
    <text evidence="1">The sequence shown here is derived from an EMBL/GenBank/DDBJ whole genome shotgun (WGS) entry which is preliminary data.</text>
</comment>
<dbReference type="OrthoDB" id="4822at2759"/>
<accession>A0A8S4ABA8</accession>
<dbReference type="InterPro" id="IPR045211">
    <property type="entry name" value="TFP11/STIP/Ntr1"/>
</dbReference>
<protein>
    <submittedName>
        <fullName evidence="1">Uncharacterized protein</fullName>
    </submittedName>
</protein>
<dbReference type="PANTHER" id="PTHR23329:SF1">
    <property type="entry name" value="TUFTELIN-INTERACTING PROTEIN 11"/>
    <property type="match status" value="1"/>
</dbReference>
<evidence type="ECO:0000313" key="2">
    <source>
        <dbReference type="Proteomes" id="UP000678393"/>
    </source>
</evidence>
<dbReference type="GO" id="GO:0071008">
    <property type="term" value="C:U2-type post-mRNA release spliceosomal complex"/>
    <property type="evidence" value="ECO:0007669"/>
    <property type="project" value="TreeGrafter"/>
</dbReference>
<organism evidence="1 2">
    <name type="scientific">Candidula unifasciata</name>
    <dbReference type="NCBI Taxonomy" id="100452"/>
    <lineage>
        <taxon>Eukaryota</taxon>
        <taxon>Metazoa</taxon>
        <taxon>Spiralia</taxon>
        <taxon>Lophotrochozoa</taxon>
        <taxon>Mollusca</taxon>
        <taxon>Gastropoda</taxon>
        <taxon>Heterobranchia</taxon>
        <taxon>Euthyneura</taxon>
        <taxon>Panpulmonata</taxon>
        <taxon>Eupulmonata</taxon>
        <taxon>Stylommatophora</taxon>
        <taxon>Helicina</taxon>
        <taxon>Helicoidea</taxon>
        <taxon>Geomitridae</taxon>
        <taxon>Candidula</taxon>
    </lineage>
</organism>
<dbReference type="GO" id="GO:0000390">
    <property type="term" value="P:spliceosomal complex disassembly"/>
    <property type="evidence" value="ECO:0007669"/>
    <property type="project" value="InterPro"/>
</dbReference>
<gene>
    <name evidence="1" type="ORF">CUNI_LOCUS21824</name>
</gene>